<keyword evidence="3" id="KW-0804">Transcription</keyword>
<keyword evidence="1" id="KW-0805">Transcription regulation</keyword>
<dbReference type="GO" id="GO:0003700">
    <property type="term" value="F:DNA-binding transcription factor activity"/>
    <property type="evidence" value="ECO:0007669"/>
    <property type="project" value="TreeGrafter"/>
</dbReference>
<evidence type="ECO:0000256" key="2">
    <source>
        <dbReference type="ARBA" id="ARBA00023125"/>
    </source>
</evidence>
<evidence type="ECO:0000313" key="6">
    <source>
        <dbReference type="EMBL" id="ADD40942.1"/>
    </source>
</evidence>
<evidence type="ECO:0000259" key="4">
    <source>
        <dbReference type="PROSITE" id="PS50042"/>
    </source>
</evidence>
<dbReference type="InterPro" id="IPR018488">
    <property type="entry name" value="cNMP-bd_CS"/>
</dbReference>
<protein>
    <submittedName>
        <fullName evidence="6">Transcriptional regulator, Crp/Fnr family</fullName>
    </submittedName>
</protein>
<proteinExistence type="predicted"/>
<dbReference type="OrthoDB" id="41390at2"/>
<dbReference type="eggNOG" id="COG0664">
    <property type="taxonomic scope" value="Bacteria"/>
</dbReference>
<dbReference type="InterPro" id="IPR036388">
    <property type="entry name" value="WH-like_DNA-bd_sf"/>
</dbReference>
<dbReference type="SMART" id="SM00419">
    <property type="entry name" value="HTH_CRP"/>
    <property type="match status" value="1"/>
</dbReference>
<sequence>MRDSRLDGTIWPHGTLLRRLSSDDREDLLDLGTRRRVDAGTVLLRVGERGHNAILILRSFIKIAVPTVSGRETLLSIRLPGDMIGEASVLNDRPRTATATACGPGLVSVIGRSTLRDFLSTRPAVTMQLAGIVADRLRWANDRRVDAATYPVASRLARILSEMAMAYGVRSREGIEIGVELTQTEMSTLIGVSDVTLQRALRRLRDAGLVSTGYRRTIVTDAEGLRTFGERLDAE</sequence>
<reference evidence="6 7" key="1">
    <citation type="journal article" date="2009" name="Stand. Genomic Sci.">
        <title>Complete genome sequence of Stackebrandtia nassauensis type strain (LLR-40K-21).</title>
        <authorList>
            <person name="Munk C."/>
            <person name="Lapidus A."/>
            <person name="Copeland A."/>
            <person name="Jando M."/>
            <person name="Mayilraj S."/>
            <person name="Glavina Del Rio T."/>
            <person name="Nolan M."/>
            <person name="Chen F."/>
            <person name="Lucas S."/>
            <person name="Tice H."/>
            <person name="Cheng J.F."/>
            <person name="Han C."/>
            <person name="Detter J.C."/>
            <person name="Bruce D."/>
            <person name="Goodwin L."/>
            <person name="Chain P."/>
            <person name="Pitluck S."/>
            <person name="Goker M."/>
            <person name="Ovchinikova G."/>
            <person name="Pati A."/>
            <person name="Ivanova N."/>
            <person name="Mavromatis K."/>
            <person name="Chen A."/>
            <person name="Palaniappan K."/>
            <person name="Land M."/>
            <person name="Hauser L."/>
            <person name="Chang Y.J."/>
            <person name="Jeffries C.D."/>
            <person name="Bristow J."/>
            <person name="Eisen J.A."/>
            <person name="Markowitz V."/>
            <person name="Hugenholtz P."/>
            <person name="Kyrpides N.C."/>
            <person name="Klenk H.P."/>
        </authorList>
    </citation>
    <scope>NUCLEOTIDE SEQUENCE [LARGE SCALE GENOMIC DNA]</scope>
    <source>
        <strain evidence="7">DSM 44728 / CIP 108903 / NRRL B-16338 / NBRC 102104 / LLR-40K-21</strain>
    </source>
</reference>
<dbReference type="InterPro" id="IPR012318">
    <property type="entry name" value="HTH_CRP"/>
</dbReference>
<dbReference type="PANTHER" id="PTHR24567:SF68">
    <property type="entry name" value="DNA-BINDING TRANSCRIPTIONAL DUAL REGULATOR CRP"/>
    <property type="match status" value="1"/>
</dbReference>
<dbReference type="PANTHER" id="PTHR24567">
    <property type="entry name" value="CRP FAMILY TRANSCRIPTIONAL REGULATORY PROTEIN"/>
    <property type="match status" value="1"/>
</dbReference>
<dbReference type="GO" id="GO:0005829">
    <property type="term" value="C:cytosol"/>
    <property type="evidence" value="ECO:0007669"/>
    <property type="project" value="TreeGrafter"/>
</dbReference>
<dbReference type="Pfam" id="PF00027">
    <property type="entry name" value="cNMP_binding"/>
    <property type="match status" value="1"/>
</dbReference>
<dbReference type="AlphaFoldDB" id="D3QBC5"/>
<dbReference type="InterPro" id="IPR036390">
    <property type="entry name" value="WH_DNA-bd_sf"/>
</dbReference>
<organism evidence="6 7">
    <name type="scientific">Stackebrandtia nassauensis (strain DSM 44728 / CIP 108903 / NRRL B-16338 / NBRC 102104 / LLR-40K-21)</name>
    <dbReference type="NCBI Taxonomy" id="446470"/>
    <lineage>
        <taxon>Bacteria</taxon>
        <taxon>Bacillati</taxon>
        <taxon>Actinomycetota</taxon>
        <taxon>Actinomycetes</taxon>
        <taxon>Glycomycetales</taxon>
        <taxon>Glycomycetaceae</taxon>
        <taxon>Stackebrandtia</taxon>
    </lineage>
</organism>
<evidence type="ECO:0000259" key="5">
    <source>
        <dbReference type="PROSITE" id="PS51063"/>
    </source>
</evidence>
<evidence type="ECO:0000313" key="7">
    <source>
        <dbReference type="Proteomes" id="UP000000844"/>
    </source>
</evidence>
<accession>D3QBC5</accession>
<dbReference type="InterPro" id="IPR014710">
    <property type="entry name" value="RmlC-like_jellyroll"/>
</dbReference>
<dbReference type="EMBL" id="CP001778">
    <property type="protein sequence ID" value="ADD40942.1"/>
    <property type="molecule type" value="Genomic_DNA"/>
</dbReference>
<evidence type="ECO:0000256" key="1">
    <source>
        <dbReference type="ARBA" id="ARBA00023015"/>
    </source>
</evidence>
<dbReference type="SUPFAM" id="SSF51206">
    <property type="entry name" value="cAMP-binding domain-like"/>
    <property type="match status" value="1"/>
</dbReference>
<dbReference type="InterPro" id="IPR000595">
    <property type="entry name" value="cNMP-bd_dom"/>
</dbReference>
<dbReference type="CDD" id="cd00038">
    <property type="entry name" value="CAP_ED"/>
    <property type="match status" value="1"/>
</dbReference>
<dbReference type="Gene3D" id="1.10.10.10">
    <property type="entry name" value="Winged helix-like DNA-binding domain superfamily/Winged helix DNA-binding domain"/>
    <property type="match status" value="1"/>
</dbReference>
<dbReference type="HOGENOM" id="CLU_075053_3_0_11"/>
<dbReference type="SUPFAM" id="SSF46785">
    <property type="entry name" value="Winged helix' DNA-binding domain"/>
    <property type="match status" value="1"/>
</dbReference>
<keyword evidence="2" id="KW-0238">DNA-binding</keyword>
<dbReference type="Gene3D" id="2.60.120.10">
    <property type="entry name" value="Jelly Rolls"/>
    <property type="match status" value="1"/>
</dbReference>
<gene>
    <name evidence="6" type="ordered locus">Snas_1232</name>
</gene>
<dbReference type="GO" id="GO:0003677">
    <property type="term" value="F:DNA binding"/>
    <property type="evidence" value="ECO:0007669"/>
    <property type="project" value="UniProtKB-KW"/>
</dbReference>
<name>D3QBC5_STANL</name>
<dbReference type="KEGG" id="sna:Snas_1232"/>
<dbReference type="PROSITE" id="PS00889">
    <property type="entry name" value="CNMP_BINDING_2"/>
    <property type="match status" value="1"/>
</dbReference>
<feature type="domain" description="HTH crp-type" evidence="5">
    <location>
        <begin position="150"/>
        <end position="223"/>
    </location>
</feature>
<dbReference type="Proteomes" id="UP000000844">
    <property type="component" value="Chromosome"/>
</dbReference>
<dbReference type="STRING" id="446470.Snas_1232"/>
<dbReference type="PROSITE" id="PS50042">
    <property type="entry name" value="CNMP_BINDING_3"/>
    <property type="match status" value="1"/>
</dbReference>
<dbReference type="InterPro" id="IPR018490">
    <property type="entry name" value="cNMP-bd_dom_sf"/>
</dbReference>
<keyword evidence="7" id="KW-1185">Reference proteome</keyword>
<dbReference type="PROSITE" id="PS51063">
    <property type="entry name" value="HTH_CRP_2"/>
    <property type="match status" value="1"/>
</dbReference>
<evidence type="ECO:0000256" key="3">
    <source>
        <dbReference type="ARBA" id="ARBA00023163"/>
    </source>
</evidence>
<dbReference type="InterPro" id="IPR050397">
    <property type="entry name" value="Env_Response_Regulators"/>
</dbReference>
<feature type="domain" description="Cyclic nucleotide-binding" evidence="4">
    <location>
        <begin position="16"/>
        <end position="119"/>
    </location>
</feature>
<dbReference type="SMART" id="SM00100">
    <property type="entry name" value="cNMP"/>
    <property type="match status" value="1"/>
</dbReference>
<dbReference type="Pfam" id="PF13545">
    <property type="entry name" value="HTH_Crp_2"/>
    <property type="match status" value="1"/>
</dbReference>